<comment type="caution">
    <text evidence="1">The sequence shown here is derived from an EMBL/GenBank/DDBJ whole genome shotgun (WGS) entry which is preliminary data.</text>
</comment>
<protein>
    <submittedName>
        <fullName evidence="1">Uncharacterized protein</fullName>
    </submittedName>
</protein>
<accession>A0A645EM36</accession>
<sequence length="209" mass="21724">MSRLAGGAGFNAVGIGIEIAVGPPVGEQVVGGMETASIGEVGGGNLRHAHVADLHEFRIFQCRYRNEVQVPRGGIVLRVVQTVGIGKVGILAAKLLGFGVHGIHKSVHTAADRLGQHIAGLVGGNHQHALEETLHRHGLAHLNAGGAAVGGKAVQRGGGGGELLVQRQLSLIHRLQRQQRGHDLRQAGGIQLIMLVLSIENGAGVLVHQ</sequence>
<gene>
    <name evidence="1" type="ORF">SDC9_149636</name>
</gene>
<evidence type="ECO:0000313" key="1">
    <source>
        <dbReference type="EMBL" id="MPN02420.1"/>
    </source>
</evidence>
<dbReference type="AlphaFoldDB" id="A0A645EM36"/>
<name>A0A645EM36_9ZZZZ</name>
<dbReference type="EMBL" id="VSSQ01048368">
    <property type="protein sequence ID" value="MPN02420.1"/>
    <property type="molecule type" value="Genomic_DNA"/>
</dbReference>
<organism evidence="1">
    <name type="scientific">bioreactor metagenome</name>
    <dbReference type="NCBI Taxonomy" id="1076179"/>
    <lineage>
        <taxon>unclassified sequences</taxon>
        <taxon>metagenomes</taxon>
        <taxon>ecological metagenomes</taxon>
    </lineage>
</organism>
<reference evidence="1" key="1">
    <citation type="submission" date="2019-08" db="EMBL/GenBank/DDBJ databases">
        <authorList>
            <person name="Kucharzyk K."/>
            <person name="Murdoch R.W."/>
            <person name="Higgins S."/>
            <person name="Loffler F."/>
        </authorList>
    </citation>
    <scope>NUCLEOTIDE SEQUENCE</scope>
</reference>
<proteinExistence type="predicted"/>